<dbReference type="WBParaSite" id="PDA_v2.g11557.t1">
    <property type="protein sequence ID" value="PDA_v2.g11557.t1"/>
    <property type="gene ID" value="PDA_v2.g11557"/>
</dbReference>
<evidence type="ECO:0000313" key="2">
    <source>
        <dbReference type="WBParaSite" id="PDA_v2.g11557.t1"/>
    </source>
</evidence>
<organism evidence="1 2">
    <name type="scientific">Panagrolaimus davidi</name>
    <dbReference type="NCBI Taxonomy" id="227884"/>
    <lineage>
        <taxon>Eukaryota</taxon>
        <taxon>Metazoa</taxon>
        <taxon>Ecdysozoa</taxon>
        <taxon>Nematoda</taxon>
        <taxon>Chromadorea</taxon>
        <taxon>Rhabditida</taxon>
        <taxon>Tylenchina</taxon>
        <taxon>Panagrolaimomorpha</taxon>
        <taxon>Panagrolaimoidea</taxon>
        <taxon>Panagrolaimidae</taxon>
        <taxon>Panagrolaimus</taxon>
    </lineage>
</organism>
<name>A0A914PA11_9BILA</name>
<keyword evidence="1" id="KW-1185">Reference proteome</keyword>
<proteinExistence type="predicted"/>
<dbReference type="Proteomes" id="UP000887578">
    <property type="component" value="Unplaced"/>
</dbReference>
<protein>
    <submittedName>
        <fullName evidence="2">RNA polymerase alpha subunit</fullName>
    </submittedName>
</protein>
<accession>A0A914PA11</accession>
<dbReference type="AlphaFoldDB" id="A0A914PA11"/>
<sequence>MNKDEIIPERDYFETAVSLEALFKVLPNVKKFSYFLPDNYLNITTSKTAEELLKIPHFLSLDKFVISQIPDIFDNYSFYGHIKENKKTKIDINFSDQISDEYKIQLQTIVDEINETQNRVYKVPRIYFSRITDSSNEKLHALYCQK</sequence>
<reference evidence="2" key="1">
    <citation type="submission" date="2022-11" db="UniProtKB">
        <authorList>
            <consortium name="WormBaseParasite"/>
        </authorList>
    </citation>
    <scope>IDENTIFICATION</scope>
</reference>
<evidence type="ECO:0000313" key="1">
    <source>
        <dbReference type="Proteomes" id="UP000887578"/>
    </source>
</evidence>